<dbReference type="Proteomes" id="UP000552709">
    <property type="component" value="Unassembled WGS sequence"/>
</dbReference>
<feature type="region of interest" description="Disordered" evidence="1">
    <location>
        <begin position="145"/>
        <end position="164"/>
    </location>
</feature>
<dbReference type="EMBL" id="JACHFL010000011">
    <property type="protein sequence ID" value="MBB5364634.1"/>
    <property type="molecule type" value="Genomic_DNA"/>
</dbReference>
<dbReference type="AlphaFoldDB" id="A0A7W8NER2"/>
<sequence>MHGVSPGQLGLGLIPSPIKRGDSGVGVLVQIRNTSMHGQKFLCSLRFLEPELTSLLFPSWAMGLFNQIVAVRRGNRLNVLHSVEHGKGSKSHAVAPQLILMNSVWGVRICEQAFKKGLCGMRVTMGACKKTSSVAPVSSTARYSQNFLSPPSTHTSSRNHREPRRPLSVAQFFSQKGGALDVPLAQCFMADLLGRAGAAIPGHRVHSRETGGRAKGRAE</sequence>
<protein>
    <submittedName>
        <fullName evidence="2">Uncharacterized protein</fullName>
    </submittedName>
</protein>
<evidence type="ECO:0000313" key="3">
    <source>
        <dbReference type="Proteomes" id="UP000552709"/>
    </source>
</evidence>
<gene>
    <name evidence="2" type="ORF">HNQ08_003747</name>
</gene>
<comment type="caution">
    <text evidence="2">The sequence shown here is derived from an EMBL/GenBank/DDBJ whole genome shotgun (WGS) entry which is preliminary data.</text>
</comment>
<name>A0A7W8NER2_9DEIO</name>
<keyword evidence="3" id="KW-1185">Reference proteome</keyword>
<reference evidence="2 3" key="1">
    <citation type="submission" date="2020-08" db="EMBL/GenBank/DDBJ databases">
        <title>Genomic Encyclopedia of Type Strains, Phase IV (KMG-IV): sequencing the most valuable type-strain genomes for metagenomic binning, comparative biology and taxonomic classification.</title>
        <authorList>
            <person name="Goeker M."/>
        </authorList>
    </citation>
    <scope>NUCLEOTIDE SEQUENCE [LARGE SCALE GENOMIC DNA]</scope>
    <source>
        <strain evidence="2 3">DSM 27939</strain>
    </source>
</reference>
<accession>A0A7W8NER2</accession>
<evidence type="ECO:0000256" key="1">
    <source>
        <dbReference type="SAM" id="MobiDB-lite"/>
    </source>
</evidence>
<organism evidence="2 3">
    <name type="scientific">Deinococcus humi</name>
    <dbReference type="NCBI Taxonomy" id="662880"/>
    <lineage>
        <taxon>Bacteria</taxon>
        <taxon>Thermotogati</taxon>
        <taxon>Deinococcota</taxon>
        <taxon>Deinococci</taxon>
        <taxon>Deinococcales</taxon>
        <taxon>Deinococcaceae</taxon>
        <taxon>Deinococcus</taxon>
    </lineage>
</organism>
<feature type="compositionally biased region" description="Polar residues" evidence="1">
    <location>
        <begin position="145"/>
        <end position="156"/>
    </location>
</feature>
<evidence type="ECO:0000313" key="2">
    <source>
        <dbReference type="EMBL" id="MBB5364634.1"/>
    </source>
</evidence>
<proteinExistence type="predicted"/>